<name>A0A099ETT7_9RHOB</name>
<evidence type="ECO:0000256" key="3">
    <source>
        <dbReference type="PIRNR" id="PIRNR029218"/>
    </source>
</evidence>
<comment type="similarity">
    <text evidence="1 3">Belongs to the RelE toxin family.</text>
</comment>
<comment type="caution">
    <text evidence="4">The sequence shown here is derived from an EMBL/GenBank/DDBJ whole genome shotgun (WGS) entry which is preliminary data.</text>
</comment>
<dbReference type="eggNOG" id="COG3668">
    <property type="taxonomic scope" value="Bacteria"/>
</dbReference>
<proteinExistence type="inferred from homology"/>
<dbReference type="InterPro" id="IPR035093">
    <property type="entry name" value="RelE/ParE_toxin_dom_sf"/>
</dbReference>
<dbReference type="OrthoDB" id="7173315at2"/>
<reference evidence="4 5" key="2">
    <citation type="submission" date="2014-10" db="EMBL/GenBank/DDBJ databases">
        <title>Paracoccus sanguinis sp. nov., isolated from clinical specimens of New York State patients.</title>
        <authorList>
            <person name="Mingle L.A."/>
            <person name="Cole J.A."/>
            <person name="Lapierre P."/>
            <person name="Musser K.A."/>
        </authorList>
    </citation>
    <scope>NUCLEOTIDE SEQUENCE [LARGE SCALE GENOMIC DNA]</scope>
    <source>
        <strain evidence="4 5">JCM 14014</strain>
    </source>
</reference>
<evidence type="ECO:0000256" key="2">
    <source>
        <dbReference type="ARBA" id="ARBA00022649"/>
    </source>
</evidence>
<dbReference type="RefSeq" id="WP_036744145.1">
    <property type="nucleotide sequence ID" value="NZ_FOJO01000052.1"/>
</dbReference>
<keyword evidence="2" id="KW-1277">Toxin-antitoxin system</keyword>
<reference evidence="4 5" key="1">
    <citation type="submission" date="2014-09" db="EMBL/GenBank/DDBJ databases">
        <authorList>
            <person name="McGinnis J.M."/>
            <person name="Wolfgang W.J."/>
        </authorList>
    </citation>
    <scope>NUCLEOTIDE SEQUENCE [LARGE SCALE GENOMIC DNA]</scope>
    <source>
        <strain evidence="4 5">JCM 14014</strain>
    </source>
</reference>
<dbReference type="AlphaFoldDB" id="A0A099ETT7"/>
<gene>
    <name evidence="4" type="ORF">IT41_19165</name>
</gene>
<keyword evidence="5" id="KW-1185">Reference proteome</keyword>
<dbReference type="PANTHER" id="PTHR33755">
    <property type="entry name" value="TOXIN PARE1-RELATED"/>
    <property type="match status" value="1"/>
</dbReference>
<dbReference type="InterPro" id="IPR007712">
    <property type="entry name" value="RelE/ParE_toxin"/>
</dbReference>
<dbReference type="InterPro" id="IPR051803">
    <property type="entry name" value="TA_system_RelE-like_toxin"/>
</dbReference>
<dbReference type="Pfam" id="PF05016">
    <property type="entry name" value="ParE_toxin"/>
    <property type="match status" value="1"/>
</dbReference>
<evidence type="ECO:0000256" key="1">
    <source>
        <dbReference type="ARBA" id="ARBA00006226"/>
    </source>
</evidence>
<dbReference type="Gene3D" id="3.30.2310.20">
    <property type="entry name" value="RelE-like"/>
    <property type="match status" value="1"/>
</dbReference>
<dbReference type="EMBL" id="JRKN01000057">
    <property type="protein sequence ID" value="KGJ01825.1"/>
    <property type="molecule type" value="Genomic_DNA"/>
</dbReference>
<sequence length="102" mass="11318">MPASANWRVRPAAQADLAAIWRHGATTWGVAQADRYADGLFGLFDLLAQFPEMARERTEFTPPVRIHPNGAHLVIYLDGGQGIEIVRILHAHQDLTAFLKDS</sequence>
<dbReference type="InterPro" id="IPR028344">
    <property type="entry name" value="ParE1/4"/>
</dbReference>
<organism evidence="4 5">
    <name type="scientific">Paracoccus halophilus</name>
    <dbReference type="NCBI Taxonomy" id="376733"/>
    <lineage>
        <taxon>Bacteria</taxon>
        <taxon>Pseudomonadati</taxon>
        <taxon>Pseudomonadota</taxon>
        <taxon>Alphaproteobacteria</taxon>
        <taxon>Rhodobacterales</taxon>
        <taxon>Paracoccaceae</taxon>
        <taxon>Paracoccus</taxon>
    </lineage>
</organism>
<dbReference type="PANTHER" id="PTHR33755:SF9">
    <property type="entry name" value="TOXIN PARE1"/>
    <property type="match status" value="1"/>
</dbReference>
<evidence type="ECO:0000313" key="5">
    <source>
        <dbReference type="Proteomes" id="UP000029846"/>
    </source>
</evidence>
<protein>
    <recommendedName>
        <fullName evidence="3">Toxin</fullName>
    </recommendedName>
</protein>
<accession>A0A099ETT7</accession>
<dbReference type="Proteomes" id="UP000029846">
    <property type="component" value="Unassembled WGS sequence"/>
</dbReference>
<evidence type="ECO:0000313" key="4">
    <source>
        <dbReference type="EMBL" id="KGJ01825.1"/>
    </source>
</evidence>
<dbReference type="PIRSF" id="PIRSF029218">
    <property type="entry name" value="ParE"/>
    <property type="match status" value="1"/>
</dbReference>